<dbReference type="RefSeq" id="WP_187374334.1">
    <property type="nucleotide sequence ID" value="NZ_CABJAT010000007.1"/>
</dbReference>
<keyword evidence="1" id="KW-1133">Transmembrane helix</keyword>
<feature type="transmembrane region" description="Helical" evidence="1">
    <location>
        <begin position="36"/>
        <end position="56"/>
    </location>
</feature>
<keyword evidence="1" id="KW-0812">Transmembrane</keyword>
<reference evidence="2 3" key="1">
    <citation type="submission" date="2018-05" db="EMBL/GenBank/DDBJ databases">
        <authorList>
            <person name="Goeker M."/>
            <person name="Huntemann M."/>
            <person name="Clum A."/>
            <person name="Pillay M."/>
            <person name="Palaniappan K."/>
            <person name="Varghese N."/>
            <person name="Mikhailova N."/>
            <person name="Stamatis D."/>
            <person name="Reddy T."/>
            <person name="Daum C."/>
            <person name="Shapiro N."/>
            <person name="Ivanova N."/>
            <person name="Kyrpides N."/>
            <person name="Woyke T."/>
        </authorList>
    </citation>
    <scope>NUCLEOTIDE SEQUENCE [LARGE SCALE GENOMIC DNA]</scope>
    <source>
        <strain evidence="2 3">DSM 26524</strain>
    </source>
</reference>
<dbReference type="Pfam" id="PF09581">
    <property type="entry name" value="Spore_III_AF"/>
    <property type="match status" value="1"/>
</dbReference>
<accession>A0AB73T6Y0</accession>
<gene>
    <name evidence="2" type="ORF">C7383_103303</name>
</gene>
<dbReference type="InterPro" id="IPR014245">
    <property type="entry name" value="Spore_III_AF"/>
</dbReference>
<dbReference type="EMBL" id="QGGY01000003">
    <property type="protein sequence ID" value="PWJ77458.1"/>
    <property type="molecule type" value="Genomic_DNA"/>
</dbReference>
<keyword evidence="3" id="KW-1185">Reference proteome</keyword>
<comment type="caution">
    <text evidence="2">The sequence shown here is derived from an EMBL/GenBank/DDBJ whole genome shotgun (WGS) entry which is preliminary data.</text>
</comment>
<evidence type="ECO:0000313" key="2">
    <source>
        <dbReference type="EMBL" id="PWJ77458.1"/>
    </source>
</evidence>
<name>A0AB73T6Y0_9FIRM</name>
<evidence type="ECO:0000256" key="1">
    <source>
        <dbReference type="SAM" id="Phobius"/>
    </source>
</evidence>
<feature type="transmembrane region" description="Helical" evidence="1">
    <location>
        <begin position="7"/>
        <end position="24"/>
    </location>
</feature>
<proteinExistence type="predicted"/>
<sequence length="185" mass="20872">MDAIFGWIRNIVCFLCFINLFVQLLPNNSFQKYVKFFAGILLVIIVLGPLADVAGLKGKFEAAWRKENLKGDYNELEIDMHGMEELRSKKIMEVYEGELKKQIESIVKSHGLFLIDSEIIFKSEDGSYVPESISVTASYEKSGIRIEVAPFTENGGESAEVINIKNEIQEVYNIPGSNINISIQE</sequence>
<keyword evidence="1" id="KW-0472">Membrane</keyword>
<protein>
    <submittedName>
        <fullName evidence="2">Stage III sporulation protein AF</fullName>
    </submittedName>
</protein>
<dbReference type="AlphaFoldDB" id="A0AB73T6Y0"/>
<evidence type="ECO:0000313" key="3">
    <source>
        <dbReference type="Proteomes" id="UP000245412"/>
    </source>
</evidence>
<organism evidence="2 3">
    <name type="scientific">Murimonas intestini</name>
    <dbReference type="NCBI Taxonomy" id="1337051"/>
    <lineage>
        <taxon>Bacteria</taxon>
        <taxon>Bacillati</taxon>
        <taxon>Bacillota</taxon>
        <taxon>Clostridia</taxon>
        <taxon>Lachnospirales</taxon>
        <taxon>Lachnospiraceae</taxon>
        <taxon>Murimonas</taxon>
    </lineage>
</organism>
<dbReference type="Proteomes" id="UP000245412">
    <property type="component" value="Unassembled WGS sequence"/>
</dbReference>